<sequence length="65" mass="7725">MLHHRIRNEMPLCMLRPITPLHATTGKNERIKLFVFDPRTQEDNLIDFYKLNIKKKNFLDSDGSI</sequence>
<comment type="caution">
    <text evidence="1">The sequence shown here is derived from an EMBL/GenBank/DDBJ whole genome shotgun (WGS) entry which is preliminary data.</text>
</comment>
<dbReference type="EMBL" id="LKAM01000007">
    <property type="protein sequence ID" value="KUM47513.1"/>
    <property type="molecule type" value="Genomic_DNA"/>
</dbReference>
<dbReference type="AlphaFoldDB" id="A0A117NGY5"/>
<accession>A0A117NGY5</accession>
<organism evidence="1">
    <name type="scientific">Picea glauca</name>
    <name type="common">White spruce</name>
    <name type="synonym">Pinus glauca</name>
    <dbReference type="NCBI Taxonomy" id="3330"/>
    <lineage>
        <taxon>Eukaryota</taxon>
        <taxon>Viridiplantae</taxon>
        <taxon>Streptophyta</taxon>
        <taxon>Embryophyta</taxon>
        <taxon>Tracheophyta</taxon>
        <taxon>Spermatophyta</taxon>
        <taxon>Pinopsida</taxon>
        <taxon>Pinidae</taxon>
        <taxon>Conifers I</taxon>
        <taxon>Pinales</taxon>
        <taxon>Pinaceae</taxon>
        <taxon>Picea</taxon>
    </lineage>
</organism>
<protein>
    <submittedName>
        <fullName evidence="1">Uncharacterized protein</fullName>
    </submittedName>
</protein>
<geneLocation type="mitochondrion" evidence="1"/>
<evidence type="ECO:0000313" key="1">
    <source>
        <dbReference type="EMBL" id="KUM47513.1"/>
    </source>
</evidence>
<name>A0A117NGY5_PICGL</name>
<reference evidence="1" key="1">
    <citation type="journal article" date="2015" name="Genome Biol. Evol.">
        <title>Organellar Genomes of White Spruce (Picea glauca): Assembly and Annotation.</title>
        <authorList>
            <person name="Jackman S.D."/>
            <person name="Warren R.L."/>
            <person name="Gibb E.A."/>
            <person name="Vandervalk B.P."/>
            <person name="Mohamadi H."/>
            <person name="Chu J."/>
            <person name="Raymond A."/>
            <person name="Pleasance S."/>
            <person name="Coope R."/>
            <person name="Wildung M.R."/>
            <person name="Ritland C.E."/>
            <person name="Bousquet J."/>
            <person name="Jones S.J."/>
            <person name="Bohlmann J."/>
            <person name="Birol I."/>
        </authorList>
    </citation>
    <scope>NUCLEOTIDE SEQUENCE [LARGE SCALE GENOMIC DNA]</scope>
    <source>
        <tissue evidence="1">Flushing bud</tissue>
    </source>
</reference>
<keyword evidence="1" id="KW-0496">Mitochondrion</keyword>
<gene>
    <name evidence="1" type="ORF">ABT39_MTgene5699</name>
</gene>
<proteinExistence type="predicted"/>